<keyword evidence="2" id="KW-1185">Reference proteome</keyword>
<sequence length="62" mass="6531">MFALVESPLSVERQDDGLVGGLTGGWQCRSGQGDRALDLVGVLVITEFESEGFEQSPSGVFG</sequence>
<evidence type="ECO:0000313" key="2">
    <source>
        <dbReference type="Proteomes" id="UP000715441"/>
    </source>
</evidence>
<dbReference type="EMBL" id="JAAXLS010000011">
    <property type="protein sequence ID" value="NKQ54914.1"/>
    <property type="molecule type" value="Genomic_DNA"/>
</dbReference>
<name>A0ABX1J5F8_9PSEU</name>
<gene>
    <name evidence="1" type="ORF">HFP15_18680</name>
</gene>
<comment type="caution">
    <text evidence="1">The sequence shown here is derived from an EMBL/GenBank/DDBJ whole genome shotgun (WGS) entry which is preliminary data.</text>
</comment>
<dbReference type="RefSeq" id="WP_210717441.1">
    <property type="nucleotide sequence ID" value="NZ_JAAXLS010000011.1"/>
</dbReference>
<proteinExistence type="predicted"/>
<accession>A0ABX1J5F8</accession>
<dbReference type="Proteomes" id="UP000715441">
    <property type="component" value="Unassembled WGS sequence"/>
</dbReference>
<protein>
    <submittedName>
        <fullName evidence="1">Uncharacterized protein</fullName>
    </submittedName>
</protein>
<evidence type="ECO:0000313" key="1">
    <source>
        <dbReference type="EMBL" id="NKQ54914.1"/>
    </source>
</evidence>
<organism evidence="1 2">
    <name type="scientific">Amycolatopsis acididurans</name>
    <dbReference type="NCBI Taxonomy" id="2724524"/>
    <lineage>
        <taxon>Bacteria</taxon>
        <taxon>Bacillati</taxon>
        <taxon>Actinomycetota</taxon>
        <taxon>Actinomycetes</taxon>
        <taxon>Pseudonocardiales</taxon>
        <taxon>Pseudonocardiaceae</taxon>
        <taxon>Amycolatopsis</taxon>
    </lineage>
</organism>
<reference evidence="1 2" key="1">
    <citation type="submission" date="2020-04" db="EMBL/GenBank/DDBJ databases">
        <title>Novel species.</title>
        <authorList>
            <person name="Teo W.F.A."/>
            <person name="Lipun K."/>
            <person name="Srisuk N."/>
            <person name="Duangmal K."/>
        </authorList>
    </citation>
    <scope>NUCLEOTIDE SEQUENCE [LARGE SCALE GENOMIC DNA]</scope>
    <source>
        <strain evidence="1 2">K13G38</strain>
    </source>
</reference>